<accession>A0A1Y1UW67</accession>
<comment type="caution">
    <text evidence="1">The sequence shown here is derived from an EMBL/GenBank/DDBJ whole genome shotgun (WGS) entry which is preliminary data.</text>
</comment>
<dbReference type="AlphaFoldDB" id="A0A1Y1UW67"/>
<reference evidence="1 2" key="2">
    <citation type="submission" date="2016-08" db="EMBL/GenBank/DDBJ databases">
        <title>Pervasive Adenine N6-methylation of Active Genes in Fungi.</title>
        <authorList>
            <consortium name="DOE Joint Genome Institute"/>
            <person name="Mondo S.J."/>
            <person name="Dannebaum R.O."/>
            <person name="Kuo R.C."/>
            <person name="Labutti K."/>
            <person name="Haridas S."/>
            <person name="Kuo A."/>
            <person name="Salamov A."/>
            <person name="Ahrendt S.R."/>
            <person name="Lipzen A."/>
            <person name="Sullivan W."/>
            <person name="Andreopoulos W.B."/>
            <person name="Clum A."/>
            <person name="Lindquist E."/>
            <person name="Daum C."/>
            <person name="Ramamoorthy G.K."/>
            <person name="Gryganskyi A."/>
            <person name="Culley D."/>
            <person name="Magnuson J.K."/>
            <person name="James T.Y."/>
            <person name="O'Malley M.A."/>
            <person name="Stajich J.E."/>
            <person name="Spatafora J.W."/>
            <person name="Visel A."/>
            <person name="Grigoriev I.V."/>
        </authorList>
    </citation>
    <scope>NUCLEOTIDE SEQUENCE [LARGE SCALE GENOMIC DNA]</scope>
    <source>
        <strain evidence="2">finn</strain>
    </source>
</reference>
<protein>
    <submittedName>
        <fullName evidence="1">Uncharacterized protein</fullName>
    </submittedName>
</protein>
<proteinExistence type="predicted"/>
<sequence>MSWANEIVKEAWYCYRPFNIQDPDRAAVYQKANSILADIGIQHYGVRVHTNKGNYWLIHNAKSPKTSEYGIYVTDAEMSKNWSYEKIEVARKDVTISECQIVMGWTGGHKKEDWYKSGTCLFAARTLKEYLSDPNYNYQSGFNAIMTKLIGRMGEPSEPSAYDKRLDEILKDKSLDDNVKFDMAFDLLLSTYDNGI</sequence>
<organism evidence="1 2">
    <name type="scientific">Piromyces finnis</name>
    <dbReference type="NCBI Taxonomy" id="1754191"/>
    <lineage>
        <taxon>Eukaryota</taxon>
        <taxon>Fungi</taxon>
        <taxon>Fungi incertae sedis</taxon>
        <taxon>Chytridiomycota</taxon>
        <taxon>Chytridiomycota incertae sedis</taxon>
        <taxon>Neocallimastigomycetes</taxon>
        <taxon>Neocallimastigales</taxon>
        <taxon>Neocallimastigaceae</taxon>
        <taxon>Piromyces</taxon>
    </lineage>
</organism>
<keyword evidence="2" id="KW-1185">Reference proteome</keyword>
<dbReference type="EMBL" id="MCFH01000066">
    <property type="protein sequence ID" value="ORX42337.1"/>
    <property type="molecule type" value="Genomic_DNA"/>
</dbReference>
<dbReference type="Proteomes" id="UP000193719">
    <property type="component" value="Unassembled WGS sequence"/>
</dbReference>
<evidence type="ECO:0000313" key="1">
    <source>
        <dbReference type="EMBL" id="ORX42337.1"/>
    </source>
</evidence>
<evidence type="ECO:0000313" key="2">
    <source>
        <dbReference type="Proteomes" id="UP000193719"/>
    </source>
</evidence>
<gene>
    <name evidence="1" type="ORF">BCR36DRAFT_374573</name>
</gene>
<reference evidence="1 2" key="1">
    <citation type="submission" date="2016-08" db="EMBL/GenBank/DDBJ databases">
        <title>Genomes of anaerobic fungi encode conserved fungal cellulosomes for biomass hydrolysis.</title>
        <authorList>
            <consortium name="DOE Joint Genome Institute"/>
            <person name="Haitjema C.H."/>
            <person name="Gilmore S.P."/>
            <person name="Henske J.K."/>
            <person name="Solomon K.V."/>
            <person name="De Groot R."/>
            <person name="Kuo A."/>
            <person name="Mondo S.J."/>
            <person name="Salamov A.A."/>
            <person name="Labutti K."/>
            <person name="Zhao Z."/>
            <person name="Chiniquy J."/>
            <person name="Barry K."/>
            <person name="Brewer H.M."/>
            <person name="Purvine S.O."/>
            <person name="Wright A.T."/>
            <person name="Boxma B."/>
            <person name="Van Alen T."/>
            <person name="Hackstein J.H."/>
            <person name="Baker S.E."/>
            <person name="Grigoriev I.V."/>
            <person name="O'Malley M.A."/>
        </authorList>
    </citation>
    <scope>NUCLEOTIDE SEQUENCE [LARGE SCALE GENOMIC DNA]</scope>
    <source>
        <strain evidence="2">finn</strain>
    </source>
</reference>
<name>A0A1Y1UW67_9FUNG</name>